<dbReference type="AlphaFoldDB" id="E8LP84"/>
<dbReference type="InterPro" id="IPR029033">
    <property type="entry name" value="His_PPase_superfam"/>
</dbReference>
<dbReference type="Gene3D" id="3.40.50.1240">
    <property type="entry name" value="Phosphoglycerate mutase-like"/>
    <property type="match status" value="1"/>
</dbReference>
<dbReference type="InterPro" id="IPR050275">
    <property type="entry name" value="PGM_Phosphatase"/>
</dbReference>
<dbReference type="Proteomes" id="UP000004371">
    <property type="component" value="Unassembled WGS sequence"/>
</dbReference>
<protein>
    <submittedName>
        <fullName evidence="1">Fructose-2,6-bisphosphatase</fullName>
    </submittedName>
</protein>
<name>E8LP84_9VIBR</name>
<evidence type="ECO:0000313" key="2">
    <source>
        <dbReference type="Proteomes" id="UP000004371"/>
    </source>
</evidence>
<reference evidence="1 2" key="1">
    <citation type="journal article" date="2012" name="Int. J. Syst. Evol. Microbiol.">
        <title>Vibrio caribbeanicus sp. nov., isolated from the marine sponge Scleritoderma cyanea.</title>
        <authorList>
            <person name="Hoffmann M."/>
            <person name="Monday S.R."/>
            <person name="Allard M.W."/>
            <person name="Strain E.A."/>
            <person name="Whittaker P."/>
            <person name="Naum M."/>
            <person name="McCarthy P.J."/>
            <person name="Lopez J.V."/>
            <person name="Fischer M."/>
            <person name="Brown E.W."/>
        </authorList>
    </citation>
    <scope>NUCLEOTIDE SEQUENCE [LARGE SCALE GENOMIC DNA]</scope>
    <source>
        <strain evidence="1 2">LMG 20546</strain>
    </source>
</reference>
<dbReference type="eggNOG" id="COG0406">
    <property type="taxonomic scope" value="Bacteria"/>
</dbReference>
<gene>
    <name evidence="1" type="ORF">VIBR0546_12947</name>
</gene>
<dbReference type="SUPFAM" id="SSF53254">
    <property type="entry name" value="Phosphoglycerate mutase-like"/>
    <property type="match status" value="1"/>
</dbReference>
<dbReference type="EMBL" id="AEVS01000008">
    <property type="protein sequence ID" value="EGA67546.1"/>
    <property type="molecule type" value="Genomic_DNA"/>
</dbReference>
<keyword evidence="2" id="KW-1185">Reference proteome</keyword>
<organism evidence="1 2">
    <name type="scientific">Vibrio brasiliensis LMG 20546</name>
    <dbReference type="NCBI Taxonomy" id="945543"/>
    <lineage>
        <taxon>Bacteria</taxon>
        <taxon>Pseudomonadati</taxon>
        <taxon>Pseudomonadota</taxon>
        <taxon>Gammaproteobacteria</taxon>
        <taxon>Vibrionales</taxon>
        <taxon>Vibrionaceae</taxon>
        <taxon>Vibrio</taxon>
        <taxon>Vibrio oreintalis group</taxon>
    </lineage>
</organism>
<dbReference type="PANTHER" id="PTHR48100">
    <property type="entry name" value="BROAD-SPECIFICITY PHOSPHATASE YOR283W-RELATED"/>
    <property type="match status" value="1"/>
</dbReference>
<dbReference type="PANTHER" id="PTHR48100:SF1">
    <property type="entry name" value="HISTIDINE PHOSPHATASE FAMILY PROTEIN-RELATED"/>
    <property type="match status" value="1"/>
</dbReference>
<dbReference type="SMART" id="SM00855">
    <property type="entry name" value="PGAM"/>
    <property type="match status" value="1"/>
</dbReference>
<evidence type="ECO:0000313" key="1">
    <source>
        <dbReference type="EMBL" id="EGA67546.1"/>
    </source>
</evidence>
<dbReference type="InterPro" id="IPR013078">
    <property type="entry name" value="His_Pase_superF_clade-1"/>
</dbReference>
<sequence length="207" mass="23437">MAQANCINIYLLRHGKTLGEPALYGHTDIGVLTERQQGICHSLMGEQLGFESLLTSPLIRCRDLAELINAQHHGLDYRIAPEWQETSFGDLDGVPFEQAKQSWPLFKAFWQDPANNTLPNAEPLDIFYQRISTAWDQFMQTVEKDTLIVCHGGTIRMILAKVLNLDWHNPALYASLNIAHQSLTHIQIIKAEKDYLRVCMIGKPLNG</sequence>
<dbReference type="GO" id="GO:0016791">
    <property type="term" value="F:phosphatase activity"/>
    <property type="evidence" value="ECO:0007669"/>
    <property type="project" value="TreeGrafter"/>
</dbReference>
<dbReference type="CDD" id="cd07067">
    <property type="entry name" value="HP_PGM_like"/>
    <property type="match status" value="1"/>
</dbReference>
<dbReference type="GO" id="GO:0005737">
    <property type="term" value="C:cytoplasm"/>
    <property type="evidence" value="ECO:0007669"/>
    <property type="project" value="TreeGrafter"/>
</dbReference>
<dbReference type="STRING" id="945543.VIBR0546_12947"/>
<proteinExistence type="predicted"/>
<accession>E8LP84</accession>
<dbReference type="Pfam" id="PF00300">
    <property type="entry name" value="His_Phos_1"/>
    <property type="match status" value="1"/>
</dbReference>
<dbReference type="OrthoDB" id="9783269at2"/>
<dbReference type="RefSeq" id="WP_006877646.1">
    <property type="nucleotide sequence ID" value="NZ_AEVS01000008.1"/>
</dbReference>
<comment type="caution">
    <text evidence="1">The sequence shown here is derived from an EMBL/GenBank/DDBJ whole genome shotgun (WGS) entry which is preliminary data.</text>
</comment>